<comment type="function">
    <text evidence="1 11">E2 component of the 2-oxoglutarate dehydrogenase (OGDH) complex which catalyzes the second step in the conversion of 2-oxoglutarate to succinyl-CoA and CO(2).</text>
</comment>
<dbReference type="SUPFAM" id="SSF52777">
    <property type="entry name" value="CoA-dependent acyltransferases"/>
    <property type="match status" value="1"/>
</dbReference>
<keyword evidence="9 11" id="KW-0012">Acyltransferase</keyword>
<dbReference type="GO" id="GO:0004149">
    <property type="term" value="F:dihydrolipoyllysine-residue succinyltransferase activity"/>
    <property type="evidence" value="ECO:0007669"/>
    <property type="project" value="UniProtKB-UniRule"/>
</dbReference>
<dbReference type="Pfam" id="PF00198">
    <property type="entry name" value="2-oxoacid_dh"/>
    <property type="match status" value="1"/>
</dbReference>
<dbReference type="GO" id="GO:0005829">
    <property type="term" value="C:cytosol"/>
    <property type="evidence" value="ECO:0007669"/>
    <property type="project" value="TreeGrafter"/>
</dbReference>
<dbReference type="AlphaFoldDB" id="A0AAE3JM54"/>
<accession>A0AAE3JM54</accession>
<dbReference type="SUPFAM" id="SSF51230">
    <property type="entry name" value="Single hybrid motif"/>
    <property type="match status" value="1"/>
</dbReference>
<dbReference type="GO" id="GO:0006099">
    <property type="term" value="P:tricarboxylic acid cycle"/>
    <property type="evidence" value="ECO:0007669"/>
    <property type="project" value="UniProtKB-UniRule"/>
</dbReference>
<dbReference type="GO" id="GO:0045252">
    <property type="term" value="C:oxoglutarate dehydrogenase complex"/>
    <property type="evidence" value="ECO:0007669"/>
    <property type="project" value="UniProtKB-UniRule"/>
</dbReference>
<feature type="domain" description="Lipoyl-binding" evidence="13">
    <location>
        <begin position="2"/>
        <end position="76"/>
    </location>
</feature>
<evidence type="ECO:0000256" key="7">
    <source>
        <dbReference type="ARBA" id="ARBA00022679"/>
    </source>
</evidence>
<dbReference type="EC" id="2.3.1.61" evidence="4 11"/>
<evidence type="ECO:0000256" key="9">
    <source>
        <dbReference type="ARBA" id="ARBA00023315"/>
    </source>
</evidence>
<dbReference type="InterPro" id="IPR011053">
    <property type="entry name" value="Single_hybrid_motif"/>
</dbReference>
<keyword evidence="8 11" id="KW-0450">Lipoyl</keyword>
<dbReference type="EMBL" id="JAKKDU010000003">
    <property type="protein sequence ID" value="MCF7567426.1"/>
    <property type="molecule type" value="Genomic_DNA"/>
</dbReference>
<comment type="catalytic activity">
    <reaction evidence="10 11">
        <text>N(6)-[(R)-dihydrolipoyl]-L-lysyl-[protein] + succinyl-CoA = N(6)-[(R)-S(8)-succinyldihydrolipoyl]-L-lysyl-[protein] + CoA</text>
        <dbReference type="Rhea" id="RHEA:15213"/>
        <dbReference type="Rhea" id="RHEA-COMP:10475"/>
        <dbReference type="Rhea" id="RHEA-COMP:20092"/>
        <dbReference type="ChEBI" id="CHEBI:57287"/>
        <dbReference type="ChEBI" id="CHEBI:57292"/>
        <dbReference type="ChEBI" id="CHEBI:83100"/>
        <dbReference type="ChEBI" id="CHEBI:83120"/>
        <dbReference type="EC" id="2.3.1.61"/>
    </reaction>
</comment>
<dbReference type="InterPro" id="IPR001078">
    <property type="entry name" value="2-oxoacid_DH_actylTfrase"/>
</dbReference>
<evidence type="ECO:0000256" key="8">
    <source>
        <dbReference type="ARBA" id="ARBA00022823"/>
    </source>
</evidence>
<name>A0AAE3JM54_9FLAO</name>
<feature type="region of interest" description="Disordered" evidence="12">
    <location>
        <begin position="80"/>
        <end position="105"/>
    </location>
</feature>
<evidence type="ECO:0000256" key="6">
    <source>
        <dbReference type="ARBA" id="ARBA00022532"/>
    </source>
</evidence>
<dbReference type="PANTHER" id="PTHR43416:SF5">
    <property type="entry name" value="DIHYDROLIPOYLLYSINE-RESIDUE SUCCINYLTRANSFERASE COMPONENT OF 2-OXOGLUTARATE DEHYDROGENASE COMPLEX, MITOCHONDRIAL"/>
    <property type="match status" value="1"/>
</dbReference>
<evidence type="ECO:0000256" key="4">
    <source>
        <dbReference type="ARBA" id="ARBA00012945"/>
    </source>
</evidence>
<dbReference type="CDD" id="cd06849">
    <property type="entry name" value="lipoyl_domain"/>
    <property type="match status" value="1"/>
</dbReference>
<dbReference type="InterPro" id="IPR036625">
    <property type="entry name" value="E3-bd_dom_sf"/>
</dbReference>
<comment type="cofactor">
    <cofactor evidence="11">
        <name>(R)-lipoate</name>
        <dbReference type="ChEBI" id="CHEBI:83088"/>
    </cofactor>
    <text evidence="11">Binds 1 lipoyl cofactor covalently.</text>
</comment>
<reference evidence="15" key="1">
    <citation type="submission" date="2022-01" db="EMBL/GenBank/DDBJ databases">
        <title>Draft genome sequence of Sabulilitoribacter arenilitoris KCTC 52401.</title>
        <authorList>
            <person name="Oh J.-S."/>
        </authorList>
    </citation>
    <scope>NUCLEOTIDE SEQUENCE</scope>
    <source>
        <strain evidence="15">HMF6543</strain>
    </source>
</reference>
<evidence type="ECO:0000259" key="14">
    <source>
        <dbReference type="PROSITE" id="PS51826"/>
    </source>
</evidence>
<dbReference type="Pfam" id="PF02817">
    <property type="entry name" value="E3_binding"/>
    <property type="match status" value="1"/>
</dbReference>
<keyword evidence="6 11" id="KW-0816">Tricarboxylic acid cycle</keyword>
<dbReference type="PROSITE" id="PS50968">
    <property type="entry name" value="BIOTINYL_LIPOYL"/>
    <property type="match status" value="1"/>
</dbReference>
<dbReference type="Gene3D" id="3.30.559.10">
    <property type="entry name" value="Chloramphenicol acetyltransferase-like domain"/>
    <property type="match status" value="1"/>
</dbReference>
<feature type="domain" description="Peripheral subunit-binding (PSBD)" evidence="14">
    <location>
        <begin position="116"/>
        <end position="153"/>
    </location>
</feature>
<dbReference type="Gene3D" id="2.40.50.100">
    <property type="match status" value="1"/>
</dbReference>
<evidence type="ECO:0000256" key="1">
    <source>
        <dbReference type="ARBA" id="ARBA00004052"/>
    </source>
</evidence>
<dbReference type="InterPro" id="IPR006255">
    <property type="entry name" value="SucB"/>
</dbReference>
<keyword evidence="16" id="KW-1185">Reference proteome</keyword>
<dbReference type="NCBIfam" id="NF004309">
    <property type="entry name" value="PRK05704.1"/>
    <property type="match status" value="1"/>
</dbReference>
<dbReference type="GO" id="GO:0033512">
    <property type="term" value="P:L-lysine catabolic process to acetyl-CoA via saccharopine"/>
    <property type="evidence" value="ECO:0007669"/>
    <property type="project" value="UniProtKB-UniRule"/>
</dbReference>
<protein>
    <recommendedName>
        <fullName evidence="5 11">Dihydrolipoyllysine-residue succinyltransferase component of 2-oxoglutarate dehydrogenase complex</fullName>
        <ecNumber evidence="4 11">2.3.1.61</ecNumber>
    </recommendedName>
    <alternativeName>
        <fullName evidence="11">2-oxoglutarate dehydrogenase complex component E2</fullName>
    </alternativeName>
</protein>
<proteinExistence type="inferred from homology"/>
<dbReference type="InterPro" id="IPR004167">
    <property type="entry name" value="PSBD"/>
</dbReference>
<dbReference type="InterPro" id="IPR023213">
    <property type="entry name" value="CAT-like_dom_sf"/>
</dbReference>
<organism evidence="15 16">
    <name type="scientific">Wocania arenilitoris</name>
    <dbReference type="NCBI Taxonomy" id="2044858"/>
    <lineage>
        <taxon>Bacteria</taxon>
        <taxon>Pseudomonadati</taxon>
        <taxon>Bacteroidota</taxon>
        <taxon>Flavobacteriia</taxon>
        <taxon>Flavobacteriales</taxon>
        <taxon>Flavobacteriaceae</taxon>
        <taxon>Wocania</taxon>
    </lineage>
</organism>
<evidence type="ECO:0000313" key="16">
    <source>
        <dbReference type="Proteomes" id="UP001199795"/>
    </source>
</evidence>
<dbReference type="SUPFAM" id="SSF47005">
    <property type="entry name" value="Peripheral subunit-binding domain of 2-oxo acid dehydrogenase complex"/>
    <property type="match status" value="1"/>
</dbReference>
<comment type="similarity">
    <text evidence="3 11">Belongs to the 2-oxoacid dehydrogenase family.</text>
</comment>
<dbReference type="Gene3D" id="4.10.320.10">
    <property type="entry name" value="E3-binding domain"/>
    <property type="match status" value="1"/>
</dbReference>
<gene>
    <name evidence="15" type="primary">odhB</name>
    <name evidence="15" type="ORF">L3X37_03470</name>
</gene>
<keyword evidence="7 11" id="KW-0808">Transferase</keyword>
<dbReference type="NCBIfam" id="TIGR01347">
    <property type="entry name" value="sucB"/>
    <property type="match status" value="1"/>
</dbReference>
<evidence type="ECO:0000256" key="12">
    <source>
        <dbReference type="SAM" id="MobiDB-lite"/>
    </source>
</evidence>
<evidence type="ECO:0000256" key="2">
    <source>
        <dbReference type="ARBA" id="ARBA00005145"/>
    </source>
</evidence>
<evidence type="ECO:0000259" key="13">
    <source>
        <dbReference type="PROSITE" id="PS50968"/>
    </source>
</evidence>
<evidence type="ECO:0000256" key="5">
    <source>
        <dbReference type="ARBA" id="ARBA00019511"/>
    </source>
</evidence>
<dbReference type="PROSITE" id="PS51826">
    <property type="entry name" value="PSBD"/>
    <property type="match status" value="1"/>
</dbReference>
<comment type="pathway">
    <text evidence="2 11">Amino-acid degradation; L-lysine degradation via saccharopine pathway; glutaryl-CoA from L-lysine: step 6/6.</text>
</comment>
<dbReference type="RefSeq" id="WP_237238785.1">
    <property type="nucleotide sequence ID" value="NZ_JAKKDU010000003.1"/>
</dbReference>
<dbReference type="Pfam" id="PF00364">
    <property type="entry name" value="Biotin_lipoyl"/>
    <property type="match status" value="1"/>
</dbReference>
<comment type="caution">
    <text evidence="15">The sequence shown here is derived from an EMBL/GenBank/DDBJ whole genome shotgun (WGS) entry which is preliminary data.</text>
</comment>
<evidence type="ECO:0000256" key="10">
    <source>
        <dbReference type="ARBA" id="ARBA00052761"/>
    </source>
</evidence>
<dbReference type="InterPro" id="IPR050537">
    <property type="entry name" value="2-oxoacid_dehydrogenase"/>
</dbReference>
<dbReference type="InterPro" id="IPR000089">
    <property type="entry name" value="Biotin_lipoyl"/>
</dbReference>
<sequence length="403" mass="43195">MILEMKVPSPGESITEVEIATWLVEDGDYVEKDQAIAEVDSDKATLELPAEASGTITLKAEEGDAVAVGAVVCLIDTGAEKPEGGADVKEEKKEGTPKDEAPKTKAIEEKTYATGTASPAAKKILAEKGIDAASISGTGKDGRVTKEDAIKAIPSMGTPTGGSRGVSRSKMSMLRRKVAERLVEAKNTTAMLTTFNEVDMSPIFALRSEYKETFKIKHGVGLGFMSFFTLAVVRALKMYPAVNSMIDGKEMISYDFCDISIAVSGPKGLMVPVMRNVENLSFRGVESEVKRLAIRARDGQITVDEMTGGTFTISNGGVFGSMLSTPIINPPQSGILGMHNIVERPVAIDGKVVIRPIMYVALSYDHRIIDGKESVGFLVAVKEALENPIELLMDSDVKKALEL</sequence>
<evidence type="ECO:0000313" key="15">
    <source>
        <dbReference type="EMBL" id="MCF7567426.1"/>
    </source>
</evidence>
<evidence type="ECO:0000256" key="11">
    <source>
        <dbReference type="RuleBase" id="RU361138"/>
    </source>
</evidence>
<dbReference type="PANTHER" id="PTHR43416">
    <property type="entry name" value="DIHYDROLIPOYLLYSINE-RESIDUE SUCCINYLTRANSFERASE COMPONENT OF 2-OXOGLUTARATE DEHYDROGENASE COMPLEX, MITOCHONDRIAL-RELATED"/>
    <property type="match status" value="1"/>
</dbReference>
<evidence type="ECO:0000256" key="3">
    <source>
        <dbReference type="ARBA" id="ARBA00007317"/>
    </source>
</evidence>
<dbReference type="Proteomes" id="UP001199795">
    <property type="component" value="Unassembled WGS sequence"/>
</dbReference>